<evidence type="ECO:0000256" key="1">
    <source>
        <dbReference type="SAM" id="MobiDB-lite"/>
    </source>
</evidence>
<name>A0A6A5YG97_9PLEO</name>
<accession>A0A6A5YG97</accession>
<dbReference type="Proteomes" id="UP000799770">
    <property type="component" value="Unassembled WGS sequence"/>
</dbReference>
<dbReference type="EMBL" id="ML977366">
    <property type="protein sequence ID" value="KAF2106095.1"/>
    <property type="molecule type" value="Genomic_DNA"/>
</dbReference>
<protein>
    <submittedName>
        <fullName evidence="2">Uncharacterized protein</fullName>
    </submittedName>
</protein>
<gene>
    <name evidence="2" type="ORF">BDV96DRAFT_607621</name>
</gene>
<feature type="region of interest" description="Disordered" evidence="1">
    <location>
        <begin position="209"/>
        <end position="286"/>
    </location>
</feature>
<dbReference type="AlphaFoldDB" id="A0A6A5YG97"/>
<organism evidence="2 3">
    <name type="scientific">Lophiotrema nucula</name>
    <dbReference type="NCBI Taxonomy" id="690887"/>
    <lineage>
        <taxon>Eukaryota</taxon>
        <taxon>Fungi</taxon>
        <taxon>Dikarya</taxon>
        <taxon>Ascomycota</taxon>
        <taxon>Pezizomycotina</taxon>
        <taxon>Dothideomycetes</taxon>
        <taxon>Pleosporomycetidae</taxon>
        <taxon>Pleosporales</taxon>
        <taxon>Lophiotremataceae</taxon>
        <taxon>Lophiotrema</taxon>
    </lineage>
</organism>
<proteinExistence type="predicted"/>
<sequence>MANISGKVTIVIKTSPETSVSGVYPTGLHIAANQHGYPWCEISGDNNLRVPGACELEAVKHLVAYINGVGRAVKEKQDVPRFDGYGDFGWDVKLYVTALLIPMDEQRVLKPLRSSLIEMFKEWELGKAELKTLDYAFSVLPKFYDVEKDEFFKLVTSTYAYQLKNGLLADCRMYEKKSEGCNALNKAVEEAGQTRNGYALRSSVLLRKESSKKDSPTGVWERRKTKTSTTEPHQKMEGPMSVAGMPMKSHPKNPYTDLNAVLQRSFGNERAVKERPSVAGGKLRKD</sequence>
<evidence type="ECO:0000313" key="3">
    <source>
        <dbReference type="Proteomes" id="UP000799770"/>
    </source>
</evidence>
<keyword evidence="3" id="KW-1185">Reference proteome</keyword>
<reference evidence="2" key="1">
    <citation type="journal article" date="2020" name="Stud. Mycol.">
        <title>101 Dothideomycetes genomes: a test case for predicting lifestyles and emergence of pathogens.</title>
        <authorList>
            <person name="Haridas S."/>
            <person name="Albert R."/>
            <person name="Binder M."/>
            <person name="Bloem J."/>
            <person name="Labutti K."/>
            <person name="Salamov A."/>
            <person name="Andreopoulos B."/>
            <person name="Baker S."/>
            <person name="Barry K."/>
            <person name="Bills G."/>
            <person name="Bluhm B."/>
            <person name="Cannon C."/>
            <person name="Castanera R."/>
            <person name="Culley D."/>
            <person name="Daum C."/>
            <person name="Ezra D."/>
            <person name="Gonzalez J."/>
            <person name="Henrissat B."/>
            <person name="Kuo A."/>
            <person name="Liang C."/>
            <person name="Lipzen A."/>
            <person name="Lutzoni F."/>
            <person name="Magnuson J."/>
            <person name="Mondo S."/>
            <person name="Nolan M."/>
            <person name="Ohm R."/>
            <person name="Pangilinan J."/>
            <person name="Park H.-J."/>
            <person name="Ramirez L."/>
            <person name="Alfaro M."/>
            <person name="Sun H."/>
            <person name="Tritt A."/>
            <person name="Yoshinaga Y."/>
            <person name="Zwiers L.-H."/>
            <person name="Turgeon B."/>
            <person name="Goodwin S."/>
            <person name="Spatafora J."/>
            <person name="Crous P."/>
            <person name="Grigoriev I."/>
        </authorList>
    </citation>
    <scope>NUCLEOTIDE SEQUENCE</scope>
    <source>
        <strain evidence="2">CBS 627.86</strain>
    </source>
</reference>
<evidence type="ECO:0000313" key="2">
    <source>
        <dbReference type="EMBL" id="KAF2106095.1"/>
    </source>
</evidence>